<evidence type="ECO:0000313" key="3">
    <source>
        <dbReference type="EMBL" id="GIJ52019.1"/>
    </source>
</evidence>
<keyword evidence="2" id="KW-0812">Transmembrane</keyword>
<evidence type="ECO:0000313" key="4">
    <source>
        <dbReference type="Proteomes" id="UP000619260"/>
    </source>
</evidence>
<dbReference type="AlphaFoldDB" id="A0A8J3YUP0"/>
<feature type="transmembrane region" description="Helical" evidence="2">
    <location>
        <begin position="274"/>
        <end position="292"/>
    </location>
</feature>
<feature type="transmembrane region" description="Helical" evidence="2">
    <location>
        <begin position="213"/>
        <end position="232"/>
    </location>
</feature>
<feature type="compositionally biased region" description="Gly residues" evidence="1">
    <location>
        <begin position="131"/>
        <end position="150"/>
    </location>
</feature>
<feature type="compositionally biased region" description="Basic residues" evidence="1">
    <location>
        <begin position="1"/>
        <end position="10"/>
    </location>
</feature>
<feature type="compositionally biased region" description="Gly residues" evidence="1">
    <location>
        <begin position="45"/>
        <end position="57"/>
    </location>
</feature>
<proteinExistence type="predicted"/>
<dbReference type="Proteomes" id="UP000619260">
    <property type="component" value="Unassembled WGS sequence"/>
</dbReference>
<comment type="caution">
    <text evidence="3">The sequence shown here is derived from an EMBL/GenBank/DDBJ whole genome shotgun (WGS) entry which is preliminary data.</text>
</comment>
<keyword evidence="4" id="KW-1185">Reference proteome</keyword>
<keyword evidence="2" id="KW-0472">Membrane</keyword>
<feature type="transmembrane region" description="Helical" evidence="2">
    <location>
        <begin position="172"/>
        <end position="193"/>
    </location>
</feature>
<keyword evidence="2" id="KW-1133">Transmembrane helix</keyword>
<organism evidence="3 4">
    <name type="scientific">Virgisporangium aliadipatigenens</name>
    <dbReference type="NCBI Taxonomy" id="741659"/>
    <lineage>
        <taxon>Bacteria</taxon>
        <taxon>Bacillati</taxon>
        <taxon>Actinomycetota</taxon>
        <taxon>Actinomycetes</taxon>
        <taxon>Micromonosporales</taxon>
        <taxon>Micromonosporaceae</taxon>
        <taxon>Virgisporangium</taxon>
    </lineage>
</organism>
<protein>
    <submittedName>
        <fullName evidence="3">Uncharacterized protein</fullName>
    </submittedName>
</protein>
<evidence type="ECO:0000256" key="1">
    <source>
        <dbReference type="SAM" id="MobiDB-lite"/>
    </source>
</evidence>
<feature type="transmembrane region" description="Helical" evidence="2">
    <location>
        <begin position="244"/>
        <end position="262"/>
    </location>
</feature>
<dbReference type="EMBL" id="BOPF01000061">
    <property type="protein sequence ID" value="GIJ52019.1"/>
    <property type="molecule type" value="Genomic_DNA"/>
</dbReference>
<feature type="compositionally biased region" description="Pro residues" evidence="1">
    <location>
        <begin position="110"/>
        <end position="122"/>
    </location>
</feature>
<accession>A0A8J3YUP0</accession>
<dbReference type="RefSeq" id="WP_203905415.1">
    <property type="nucleotide sequence ID" value="NZ_BOPF01000061.1"/>
</dbReference>
<sequence length="295" mass="29572">MSYRFGRGRSRSAAQRDQTRTVPEGYPPVAGGYGPAGYGPDPGAYGPGGYGPAGQPGQGQVSGPPGYGGGGYDRTQGYGPVSGPPGYGQVSGPPGYGQVSGPPGYGPGGYGPPPPGYGPPGHGPTSDPPGYGAGGYGQGGPDGYGPGPGGYGPPPPPPGYGPAPAAVRIVAWLYYIAGLVLIFGGFAAGVVGVGADDLAASLPFEVREAVQGYGIAIAALMVFSGFLAIGLGRRLRRGKRWARMFVLVLSVLSLAGTVVSVARTGQGEPLSGVVLPVLNLILLNVPAARAWYRRY</sequence>
<name>A0A8J3YUP0_9ACTN</name>
<feature type="compositionally biased region" description="Low complexity" evidence="1">
    <location>
        <begin position="87"/>
        <end position="102"/>
    </location>
</feature>
<evidence type="ECO:0000256" key="2">
    <source>
        <dbReference type="SAM" id="Phobius"/>
    </source>
</evidence>
<feature type="region of interest" description="Disordered" evidence="1">
    <location>
        <begin position="1"/>
        <end position="157"/>
    </location>
</feature>
<reference evidence="3" key="1">
    <citation type="submission" date="2021-01" db="EMBL/GenBank/DDBJ databases">
        <title>Whole genome shotgun sequence of Virgisporangium aliadipatigenens NBRC 105644.</title>
        <authorList>
            <person name="Komaki H."/>
            <person name="Tamura T."/>
        </authorList>
    </citation>
    <scope>NUCLEOTIDE SEQUENCE</scope>
    <source>
        <strain evidence="3">NBRC 105644</strain>
    </source>
</reference>
<gene>
    <name evidence="3" type="ORF">Val02_89050</name>
</gene>